<evidence type="ECO:0000313" key="7">
    <source>
        <dbReference type="Proteomes" id="UP000295773"/>
    </source>
</evidence>
<dbReference type="GO" id="GO:0006633">
    <property type="term" value="P:fatty acid biosynthetic process"/>
    <property type="evidence" value="ECO:0007669"/>
    <property type="project" value="UniProtKB-KW"/>
</dbReference>
<comment type="subcellular location">
    <subcellularLocation>
        <location evidence="4">Cytoplasm</location>
    </subcellularLocation>
</comment>
<dbReference type="InterPro" id="IPR011762">
    <property type="entry name" value="COA_CT_N"/>
</dbReference>
<keyword evidence="4" id="KW-0963">Cytoplasm</keyword>
<sequence length="291" mass="32778">MEQLFKTRKMRLDLFKSRRSSDQKQPIDVPENLFRSCSECKESIPFEDLMHNLYVCPHCGAHLKLTAHERIRQIVDEGSFVEMDKRMTLLEGRTFPGYEEKLERLQKKTGLYEAVVTGTAKLGGIKCALAIMDSNFFMGSMGQIVGEKITRCIEYATKKKLPLIIFCTSGGARMQEGILSLVQMAKTSAALAKHHEAGLLYISYLTHPTTGGVSASFAMLGDIILAEPKCLIGFAGKRVIASTVNEELPADFQTAEFVLEKGFIDRIVERKDSRNVLIQLLRLHERRVSWD</sequence>
<evidence type="ECO:0000259" key="5">
    <source>
        <dbReference type="PROSITE" id="PS50980"/>
    </source>
</evidence>
<feature type="binding site" evidence="4">
    <location>
        <position position="40"/>
    </location>
    <ligand>
        <name>Zn(2+)</name>
        <dbReference type="ChEBI" id="CHEBI:29105"/>
    </ligand>
</feature>
<keyword evidence="4" id="KW-0862">Zinc</keyword>
<keyword evidence="4" id="KW-0863">Zinc-finger</keyword>
<accession>A0A4R3TN54</accession>
<keyword evidence="1 4" id="KW-0444">Lipid biosynthesis</keyword>
<dbReference type="PRINTS" id="PR01070">
    <property type="entry name" value="ACCCTRFRASEB"/>
</dbReference>
<feature type="binding site" evidence="4">
    <location>
        <position position="56"/>
    </location>
    <ligand>
        <name>Zn(2+)</name>
        <dbReference type="ChEBI" id="CHEBI:29105"/>
    </ligand>
</feature>
<evidence type="ECO:0000256" key="4">
    <source>
        <dbReference type="HAMAP-Rule" id="MF_01395"/>
    </source>
</evidence>
<keyword evidence="4" id="KW-0276">Fatty acid metabolism</keyword>
<comment type="subunit">
    <text evidence="4">Acetyl-CoA carboxylase is a heterohexamer composed of biotin carboxyl carrier protein (AccB), biotin carboxylase (AccC) and two subunits each of ACCase subunit alpha (AccA) and ACCase subunit beta (AccD).</text>
</comment>
<dbReference type="GO" id="GO:0005524">
    <property type="term" value="F:ATP binding"/>
    <property type="evidence" value="ECO:0007669"/>
    <property type="project" value="UniProtKB-KW"/>
</dbReference>
<keyword evidence="4" id="KW-0067">ATP-binding</keyword>
<protein>
    <recommendedName>
        <fullName evidence="4">Acetyl-coenzyme A carboxylase carboxyl transferase subunit beta</fullName>
        <shortName evidence="4">ACCase subunit beta</shortName>
        <shortName evidence="4">Acetyl-CoA carboxylase carboxyltransferase subunit beta</shortName>
        <ecNumber evidence="4">2.1.3.15</ecNumber>
    </recommendedName>
</protein>
<dbReference type="InterPro" id="IPR029045">
    <property type="entry name" value="ClpP/crotonase-like_dom_sf"/>
</dbReference>
<dbReference type="PROSITE" id="PS50980">
    <property type="entry name" value="COA_CT_NTER"/>
    <property type="match status" value="1"/>
</dbReference>
<feature type="binding site" evidence="4">
    <location>
        <position position="59"/>
    </location>
    <ligand>
        <name>Zn(2+)</name>
        <dbReference type="ChEBI" id="CHEBI:29105"/>
    </ligand>
</feature>
<dbReference type="Pfam" id="PF01039">
    <property type="entry name" value="Carboxyl_trans"/>
    <property type="match status" value="1"/>
</dbReference>
<dbReference type="InterPro" id="IPR034733">
    <property type="entry name" value="AcCoA_carboxyl_beta"/>
</dbReference>
<dbReference type="GO" id="GO:0009317">
    <property type="term" value="C:acetyl-CoA carboxylase complex"/>
    <property type="evidence" value="ECO:0007669"/>
    <property type="project" value="InterPro"/>
</dbReference>
<evidence type="ECO:0000256" key="3">
    <source>
        <dbReference type="ARBA" id="ARBA00023098"/>
    </source>
</evidence>
<dbReference type="InterPro" id="IPR000438">
    <property type="entry name" value="Acetyl_CoA_COase_Trfase_b_su"/>
</dbReference>
<keyword evidence="3 4" id="KW-0443">Lipid metabolism</keyword>
<comment type="pathway">
    <text evidence="4">Lipid metabolism; malonyl-CoA biosynthesis; malonyl-CoA from acetyl-CoA: step 1/1.</text>
</comment>
<dbReference type="RefSeq" id="WP_008687351.1">
    <property type="nucleotide sequence ID" value="NZ_AP024510.1"/>
</dbReference>
<dbReference type="EMBL" id="SMBP01000002">
    <property type="protein sequence ID" value="TCU63123.1"/>
    <property type="molecule type" value="Genomic_DNA"/>
</dbReference>
<dbReference type="EC" id="2.1.3.15" evidence="4"/>
<feature type="domain" description="CoA carboxyltransferase N-terminal" evidence="5">
    <location>
        <begin position="33"/>
        <end position="291"/>
    </location>
</feature>
<dbReference type="HAMAP" id="MF_01395">
    <property type="entry name" value="AcetylCoA_CT_beta"/>
    <property type="match status" value="1"/>
</dbReference>
<reference evidence="6 7" key="1">
    <citation type="submission" date="2019-03" db="EMBL/GenBank/DDBJ databases">
        <title>Genomic Encyclopedia of Type Strains, Phase IV (KMG-IV): sequencing the most valuable type-strain genomes for metagenomic binning, comparative biology and taxonomic classification.</title>
        <authorList>
            <person name="Goeker M."/>
        </authorList>
    </citation>
    <scope>NUCLEOTIDE SEQUENCE [LARGE SCALE GENOMIC DNA]</scope>
    <source>
        <strain evidence="6 7">DSM 29481</strain>
    </source>
</reference>
<keyword evidence="4" id="KW-0275">Fatty acid biosynthesis</keyword>
<dbReference type="SUPFAM" id="SSF52096">
    <property type="entry name" value="ClpP/crotonase"/>
    <property type="match status" value="1"/>
</dbReference>
<proteinExistence type="inferred from homology"/>
<dbReference type="GO" id="GO:0003989">
    <property type="term" value="F:acetyl-CoA carboxylase activity"/>
    <property type="evidence" value="ECO:0007669"/>
    <property type="project" value="InterPro"/>
</dbReference>
<dbReference type="AlphaFoldDB" id="A0A4R3TN54"/>
<evidence type="ECO:0000256" key="2">
    <source>
        <dbReference type="ARBA" id="ARBA00022679"/>
    </source>
</evidence>
<name>A0A4R3TN54_9FIRM</name>
<dbReference type="Proteomes" id="UP000295773">
    <property type="component" value="Unassembled WGS sequence"/>
</dbReference>
<dbReference type="PANTHER" id="PTHR42995:SF5">
    <property type="entry name" value="ACETYL-COENZYME A CARBOXYLASE CARBOXYL TRANSFERASE SUBUNIT BETA, CHLOROPLASTIC"/>
    <property type="match status" value="1"/>
</dbReference>
<keyword evidence="7" id="KW-1185">Reference proteome</keyword>
<feature type="zinc finger region" description="C4-type" evidence="4">
    <location>
        <begin position="37"/>
        <end position="59"/>
    </location>
</feature>
<dbReference type="NCBIfam" id="TIGR00515">
    <property type="entry name" value="accD"/>
    <property type="match status" value="1"/>
</dbReference>
<feature type="binding site" evidence="4">
    <location>
        <position position="37"/>
    </location>
    <ligand>
        <name>Zn(2+)</name>
        <dbReference type="ChEBI" id="CHEBI:29105"/>
    </ligand>
</feature>
<keyword evidence="4" id="KW-0479">Metal-binding</keyword>
<dbReference type="GO" id="GO:0008270">
    <property type="term" value="F:zinc ion binding"/>
    <property type="evidence" value="ECO:0007669"/>
    <property type="project" value="UniProtKB-UniRule"/>
</dbReference>
<keyword evidence="4" id="KW-0547">Nucleotide-binding</keyword>
<comment type="caution">
    <text evidence="6">The sequence shown here is derived from an EMBL/GenBank/DDBJ whole genome shotgun (WGS) entry which is preliminary data.</text>
</comment>
<gene>
    <name evidence="4" type="primary">accD</name>
    <name evidence="6" type="ORF">EDD61_102126</name>
</gene>
<evidence type="ECO:0000313" key="6">
    <source>
        <dbReference type="EMBL" id="TCU63123.1"/>
    </source>
</evidence>
<dbReference type="Gene3D" id="3.90.226.10">
    <property type="entry name" value="2-enoyl-CoA Hydratase, Chain A, domain 1"/>
    <property type="match status" value="1"/>
</dbReference>
<organism evidence="6 7">
    <name type="scientific">Longicatena caecimuris</name>
    <dbReference type="NCBI Taxonomy" id="1796635"/>
    <lineage>
        <taxon>Bacteria</taxon>
        <taxon>Bacillati</taxon>
        <taxon>Bacillota</taxon>
        <taxon>Erysipelotrichia</taxon>
        <taxon>Erysipelotrichales</taxon>
        <taxon>Erysipelotrichaceae</taxon>
        <taxon>Longicatena</taxon>
    </lineage>
</organism>
<comment type="function">
    <text evidence="4">Component of the acetyl coenzyme A carboxylase (ACC) complex. Biotin carboxylase (BC) catalyzes the carboxylation of biotin on its carrier protein (BCCP) and then the CO(2) group is transferred by the transcarboxylase to acetyl-CoA to form malonyl-CoA.</text>
</comment>
<dbReference type="GeneID" id="73796354"/>
<dbReference type="GO" id="GO:0016743">
    <property type="term" value="F:carboxyl- or carbamoyltransferase activity"/>
    <property type="evidence" value="ECO:0007669"/>
    <property type="project" value="UniProtKB-UniRule"/>
</dbReference>
<comment type="catalytic activity">
    <reaction evidence="4">
        <text>N(6)-carboxybiotinyl-L-lysyl-[protein] + acetyl-CoA = N(6)-biotinyl-L-lysyl-[protein] + malonyl-CoA</text>
        <dbReference type="Rhea" id="RHEA:54728"/>
        <dbReference type="Rhea" id="RHEA-COMP:10505"/>
        <dbReference type="Rhea" id="RHEA-COMP:10506"/>
        <dbReference type="ChEBI" id="CHEBI:57288"/>
        <dbReference type="ChEBI" id="CHEBI:57384"/>
        <dbReference type="ChEBI" id="CHEBI:83144"/>
        <dbReference type="ChEBI" id="CHEBI:83145"/>
        <dbReference type="EC" id="2.1.3.15"/>
    </reaction>
</comment>
<comment type="similarity">
    <text evidence="4">Belongs to the AccD/PCCB family.</text>
</comment>
<dbReference type="PANTHER" id="PTHR42995">
    <property type="entry name" value="ACETYL-COENZYME A CARBOXYLASE CARBOXYL TRANSFERASE SUBUNIT BETA, CHLOROPLASTIC"/>
    <property type="match status" value="1"/>
</dbReference>
<keyword evidence="2 4" id="KW-0808">Transferase</keyword>
<dbReference type="GO" id="GO:2001295">
    <property type="term" value="P:malonyl-CoA biosynthetic process"/>
    <property type="evidence" value="ECO:0007669"/>
    <property type="project" value="UniProtKB-UniRule"/>
</dbReference>
<comment type="cofactor">
    <cofactor evidence="4">
        <name>Zn(2+)</name>
        <dbReference type="ChEBI" id="CHEBI:29105"/>
    </cofactor>
    <text evidence="4">Binds 1 zinc ion per subunit.</text>
</comment>
<evidence type="ECO:0000256" key="1">
    <source>
        <dbReference type="ARBA" id="ARBA00022516"/>
    </source>
</evidence>
<dbReference type="UniPathway" id="UPA00655">
    <property type="reaction ID" value="UER00711"/>
</dbReference>